<keyword evidence="3" id="KW-1185">Reference proteome</keyword>
<gene>
    <name evidence="2" type="ORF">EHQ31_08245</name>
</gene>
<proteinExistence type="predicted"/>
<protein>
    <submittedName>
        <fullName evidence="2">Uncharacterized protein</fullName>
    </submittedName>
</protein>
<evidence type="ECO:0000313" key="3">
    <source>
        <dbReference type="Proteomes" id="UP000297465"/>
    </source>
</evidence>
<evidence type="ECO:0000256" key="1">
    <source>
        <dbReference type="SAM" id="MobiDB-lite"/>
    </source>
</evidence>
<accession>A0ABY2LRL7</accession>
<organism evidence="2 3">
    <name type="scientific">Leptospira montravelensis</name>
    <dbReference type="NCBI Taxonomy" id="2484961"/>
    <lineage>
        <taxon>Bacteria</taxon>
        <taxon>Pseudomonadati</taxon>
        <taxon>Spirochaetota</taxon>
        <taxon>Spirochaetia</taxon>
        <taxon>Leptospirales</taxon>
        <taxon>Leptospiraceae</taxon>
        <taxon>Leptospira</taxon>
    </lineage>
</organism>
<dbReference type="Proteomes" id="UP000297465">
    <property type="component" value="Unassembled WGS sequence"/>
</dbReference>
<feature type="region of interest" description="Disordered" evidence="1">
    <location>
        <begin position="31"/>
        <end position="74"/>
    </location>
</feature>
<dbReference type="EMBL" id="RQFO01000011">
    <property type="protein sequence ID" value="TGL02672.1"/>
    <property type="molecule type" value="Genomic_DNA"/>
</dbReference>
<reference evidence="3" key="1">
    <citation type="journal article" date="2019" name="PLoS Negl. Trop. Dis.">
        <title>Revisiting the worldwide diversity of Leptospira species in the environment.</title>
        <authorList>
            <person name="Vincent A.T."/>
            <person name="Schiettekatte O."/>
            <person name="Bourhy P."/>
            <person name="Veyrier F.J."/>
            <person name="Picardeau M."/>
        </authorList>
    </citation>
    <scope>NUCLEOTIDE SEQUENCE [LARGE SCALE GENOMIC DNA]</scope>
    <source>
        <strain evidence="3">201800278</strain>
    </source>
</reference>
<sequence>MESSSSAGRDFPRDIVLHPISKTQFVLEISSGKDKTNSCESEESVKRKLSSSDPTGDSKAISVSGTTVTSRTKPSLNSIGVRRTSLGMMTGKSDSFAKRFETGKIKKNDSARETAYVCNFCAIFFVFSEKTIGFVSVCPEIGEK</sequence>
<name>A0ABY2LRL7_9LEPT</name>
<comment type="caution">
    <text evidence="2">The sequence shown here is derived from an EMBL/GenBank/DDBJ whole genome shotgun (WGS) entry which is preliminary data.</text>
</comment>
<feature type="compositionally biased region" description="Polar residues" evidence="1">
    <location>
        <begin position="51"/>
        <end position="74"/>
    </location>
</feature>
<evidence type="ECO:0000313" key="2">
    <source>
        <dbReference type="EMBL" id="TGL02672.1"/>
    </source>
</evidence>
<dbReference type="RefSeq" id="WP_135568373.1">
    <property type="nucleotide sequence ID" value="NZ_RQFN01000007.1"/>
</dbReference>